<dbReference type="PANTHER" id="PTHR11573">
    <property type="entry name" value="RIBONUCLEOSIDE-DIPHOSPHATE REDUCTASE LARGE CHAIN"/>
    <property type="match status" value="1"/>
</dbReference>
<dbReference type="GO" id="GO:0004748">
    <property type="term" value="F:ribonucleoside-diphosphate reductase activity, thioredoxin disulfide as acceptor"/>
    <property type="evidence" value="ECO:0007669"/>
    <property type="project" value="UniProtKB-EC"/>
</dbReference>
<feature type="domain" description="ATP-cone" evidence="12">
    <location>
        <begin position="147"/>
        <end position="236"/>
    </location>
</feature>
<keyword evidence="3 9" id="KW-0547">Nucleotide-binding</keyword>
<dbReference type="STRING" id="1429083.GCA_001885685_03134"/>
<evidence type="ECO:0000256" key="9">
    <source>
        <dbReference type="PROSITE-ProRule" id="PRU00492"/>
    </source>
</evidence>
<dbReference type="GO" id="GO:0005524">
    <property type="term" value="F:ATP binding"/>
    <property type="evidence" value="ECO:0007669"/>
    <property type="project" value="UniProtKB-UniRule"/>
</dbReference>
<dbReference type="InterPro" id="IPR008926">
    <property type="entry name" value="RNR_R1-su_N"/>
</dbReference>
<evidence type="ECO:0000259" key="12">
    <source>
        <dbReference type="PROSITE" id="PS51161"/>
    </source>
</evidence>
<dbReference type="RefSeq" id="WP_074870343.1">
    <property type="nucleotide sequence ID" value="NZ_FOAS01000018.1"/>
</dbReference>
<dbReference type="InterPro" id="IPR013346">
    <property type="entry name" value="NrdE_NrdA_C"/>
</dbReference>
<keyword evidence="5 10" id="KW-0560">Oxidoreductase</keyword>
<evidence type="ECO:0000256" key="8">
    <source>
        <dbReference type="ARBA" id="ARBA00047754"/>
    </source>
</evidence>
<dbReference type="InterPro" id="IPR039718">
    <property type="entry name" value="Rrm1"/>
</dbReference>
<dbReference type="NCBIfam" id="TIGR02506">
    <property type="entry name" value="NrdE_NrdA"/>
    <property type="match status" value="1"/>
</dbReference>
<dbReference type="UniPathway" id="UPA00326"/>
<evidence type="ECO:0000313" key="13">
    <source>
        <dbReference type="EMBL" id="SEL69968.1"/>
    </source>
</evidence>
<dbReference type="Pfam" id="PF00317">
    <property type="entry name" value="Ribonuc_red_lgN"/>
    <property type="match status" value="1"/>
</dbReference>
<dbReference type="EC" id="1.17.4.1" evidence="10"/>
<evidence type="ECO:0000313" key="14">
    <source>
        <dbReference type="Proteomes" id="UP000185766"/>
    </source>
</evidence>
<dbReference type="PANTHER" id="PTHR11573:SF6">
    <property type="entry name" value="RIBONUCLEOSIDE-DIPHOSPHATE REDUCTASE LARGE SUBUNIT"/>
    <property type="match status" value="1"/>
</dbReference>
<keyword evidence="4 9" id="KW-0067">ATP-binding</keyword>
<comment type="similarity">
    <text evidence="1 10">Belongs to the ribonucleoside diphosphate reductase large chain family.</text>
</comment>
<dbReference type="Pfam" id="PF02867">
    <property type="entry name" value="Ribonuc_red_lgC"/>
    <property type="match status" value="1"/>
</dbReference>
<dbReference type="SUPFAM" id="SSF51998">
    <property type="entry name" value="PFL-like glycyl radical enzymes"/>
    <property type="match status" value="1"/>
</dbReference>
<keyword evidence="6 10" id="KW-0215">Deoxyribonucleotide synthesis</keyword>
<evidence type="ECO:0000256" key="7">
    <source>
        <dbReference type="ARBA" id="ARBA00024942"/>
    </source>
</evidence>
<dbReference type="GO" id="GO:0009263">
    <property type="term" value="P:deoxyribonucleotide biosynthetic process"/>
    <property type="evidence" value="ECO:0007669"/>
    <property type="project" value="UniProtKB-KW"/>
</dbReference>
<dbReference type="PROSITE" id="PS51161">
    <property type="entry name" value="ATP_CONE"/>
    <property type="match status" value="2"/>
</dbReference>
<evidence type="ECO:0000256" key="4">
    <source>
        <dbReference type="ARBA" id="ARBA00022840"/>
    </source>
</evidence>
<dbReference type="CDD" id="cd01679">
    <property type="entry name" value="RNR_I"/>
    <property type="match status" value="1"/>
</dbReference>
<evidence type="ECO:0000256" key="1">
    <source>
        <dbReference type="ARBA" id="ARBA00010406"/>
    </source>
</evidence>
<evidence type="ECO:0000256" key="2">
    <source>
        <dbReference type="ARBA" id="ARBA00022533"/>
    </source>
</evidence>
<evidence type="ECO:0000256" key="3">
    <source>
        <dbReference type="ARBA" id="ARBA00022741"/>
    </source>
</evidence>
<feature type="compositionally biased region" description="Basic and acidic residues" evidence="11">
    <location>
        <begin position="1"/>
        <end position="10"/>
    </location>
</feature>
<keyword evidence="2" id="KW-0021">Allosteric enzyme</keyword>
<name>A0A1H7SC79_9GAMM</name>
<dbReference type="InterPro" id="IPR005144">
    <property type="entry name" value="ATP-cone_dom"/>
</dbReference>
<comment type="catalytic activity">
    <reaction evidence="8 10">
        <text>a 2'-deoxyribonucleoside 5'-diphosphate + [thioredoxin]-disulfide + H2O = a ribonucleoside 5'-diphosphate + [thioredoxin]-dithiol</text>
        <dbReference type="Rhea" id="RHEA:23252"/>
        <dbReference type="Rhea" id="RHEA-COMP:10698"/>
        <dbReference type="Rhea" id="RHEA-COMP:10700"/>
        <dbReference type="ChEBI" id="CHEBI:15377"/>
        <dbReference type="ChEBI" id="CHEBI:29950"/>
        <dbReference type="ChEBI" id="CHEBI:50058"/>
        <dbReference type="ChEBI" id="CHEBI:57930"/>
        <dbReference type="ChEBI" id="CHEBI:73316"/>
        <dbReference type="EC" id="1.17.4.1"/>
    </reaction>
</comment>
<sequence length="958" mass="106837">MQTDLSREKPQAGSVPLEDNPNELNATAPGQLRVIKRNGTVVAYTDDKISVAITKAFLAVEGGTAAASSRIHSTVERLTEQVTATFKRRMPSGGTIHIEEIQDQVELALMRAGEQKVARDYVLYRESRAQERAKRTAAEPAKPHPSIRVTLADGQKVALDLGRLQVLIREACEGLEEVDAELIQRETLKNLYDGVTEKDVSTALVMTARTLVEREPNYTYVTARLLMDTLRGEALSFLSVAERATHHEMAKLYPQALAAYIEKGVEFELLDPKLADYDLAKMGAAIEHERDQQFTYLGLQTLYDRYFIHKDGIRFELPQVFFMRVAMGLAVEEPQKEERAIEFYNLLSSFDYMSSTPTLFNSGTLRPQLSSCYLTTVPDDLSGIYNAIHDNAMLSKFAGGLGNDWTPVRALGSYIKGTNGKSQGVVPFLKVVNDTAVAVNQGGKRKGAVCAYLETWHMDIEEFLELRKNTGDDRRRTHDMNTANWIPDLFMKRVFEDGPWTLFSPSDVPDLHDLTGKAFEERYEYYEAMAGYGKIKLHKTIAAKDLWRKMLSMLFETGHPWLTFKDPCNLRSPQQHVGVVHSSNLCTEITLNTNADEIAVCNLGSVNLVNHIENGELNLAKLEKTVRTAVRMLDNVVDINYYSVPQAKNSNLKHRPVGLGLMGFQDALYLQHIAYGSDAAIEFADRSMEAISYYAIQASCDLADERGSYSSFDGSLWSKGVLPLDSIELLKEARGAKYIEMDQSASFDWAPVRARVQKGIRNSNIMAIAPTATIANITGVSQSIEPTYQNLYVKSNLSGEFTVINPYLVRDLKARDLWDSVMVNDLKYYDGSVQQIERIPQDIKDIYATAFEVETKWIVDAASRRQKWIDQAQSLNLYINGASGKKLDITYRMAWFRGLKTTYYLRALAATSTEKSTISTGKLNAVSAGGSEPLASAPAPAAVPKACSLDDPDCEACQ</sequence>
<dbReference type="PROSITE" id="PS00089">
    <property type="entry name" value="RIBORED_LARGE"/>
    <property type="match status" value="1"/>
</dbReference>
<dbReference type="GO" id="GO:0005971">
    <property type="term" value="C:ribonucleoside-diphosphate reductase complex"/>
    <property type="evidence" value="ECO:0007669"/>
    <property type="project" value="TreeGrafter"/>
</dbReference>
<dbReference type="InterPro" id="IPR013509">
    <property type="entry name" value="RNR_lsu_N"/>
</dbReference>
<evidence type="ECO:0000256" key="10">
    <source>
        <dbReference type="RuleBase" id="RU003410"/>
    </source>
</evidence>
<organism evidence="13 14">
    <name type="scientific">Atopomonas hussainii</name>
    <dbReference type="NCBI Taxonomy" id="1429083"/>
    <lineage>
        <taxon>Bacteria</taxon>
        <taxon>Pseudomonadati</taxon>
        <taxon>Pseudomonadota</taxon>
        <taxon>Gammaproteobacteria</taxon>
        <taxon>Pseudomonadales</taxon>
        <taxon>Pseudomonadaceae</taxon>
        <taxon>Atopomonas</taxon>
    </lineage>
</organism>
<evidence type="ECO:0000256" key="5">
    <source>
        <dbReference type="ARBA" id="ARBA00023002"/>
    </source>
</evidence>
<dbReference type="PRINTS" id="PR01183">
    <property type="entry name" value="RIBORDTASEM1"/>
</dbReference>
<dbReference type="NCBIfam" id="NF005544">
    <property type="entry name" value="PRK07207.1"/>
    <property type="match status" value="1"/>
</dbReference>
<dbReference type="Pfam" id="PF03477">
    <property type="entry name" value="ATP-cone"/>
    <property type="match status" value="2"/>
</dbReference>
<dbReference type="InterPro" id="IPR000788">
    <property type="entry name" value="RNR_lg_C"/>
</dbReference>
<dbReference type="Gene3D" id="3.20.70.20">
    <property type="match status" value="1"/>
</dbReference>
<dbReference type="Proteomes" id="UP000185766">
    <property type="component" value="Unassembled WGS sequence"/>
</dbReference>
<keyword evidence="14" id="KW-1185">Reference proteome</keyword>
<dbReference type="SUPFAM" id="SSF48168">
    <property type="entry name" value="R1 subunit of ribonucleotide reductase, N-terminal domain"/>
    <property type="match status" value="1"/>
</dbReference>
<dbReference type="AlphaFoldDB" id="A0A1H7SC79"/>
<proteinExistence type="inferred from homology"/>
<feature type="domain" description="ATP-cone" evidence="12">
    <location>
        <begin position="32"/>
        <end position="132"/>
    </location>
</feature>
<dbReference type="FunFam" id="3.20.70.20:FF:000009">
    <property type="entry name" value="Ribonucleoside-diphosphate reductase"/>
    <property type="match status" value="1"/>
</dbReference>
<feature type="region of interest" description="Disordered" evidence="11">
    <location>
        <begin position="1"/>
        <end position="26"/>
    </location>
</feature>
<evidence type="ECO:0000256" key="6">
    <source>
        <dbReference type="ARBA" id="ARBA00023116"/>
    </source>
</evidence>
<evidence type="ECO:0000256" key="11">
    <source>
        <dbReference type="SAM" id="MobiDB-lite"/>
    </source>
</evidence>
<comment type="function">
    <text evidence="7 10">Provides the precursors necessary for DNA synthesis. Catalyzes the biosynthesis of deoxyribonucleotides from the corresponding ribonucleotides.</text>
</comment>
<gene>
    <name evidence="13" type="ORF">SAMN05216214_11827</name>
</gene>
<dbReference type="EMBL" id="FOAS01000018">
    <property type="protein sequence ID" value="SEL69968.1"/>
    <property type="molecule type" value="Genomic_DNA"/>
</dbReference>
<accession>A0A1H7SC79</accession>
<reference evidence="13 14" key="1">
    <citation type="submission" date="2016-10" db="EMBL/GenBank/DDBJ databases">
        <authorList>
            <person name="de Groot N.N."/>
        </authorList>
    </citation>
    <scope>NUCLEOTIDE SEQUENCE [LARGE SCALE GENOMIC DNA]</scope>
    <source>
        <strain evidence="13 14">JCM 19513</strain>
    </source>
</reference>
<protein>
    <recommendedName>
        <fullName evidence="10">Ribonucleoside-diphosphate reductase</fullName>
        <ecNumber evidence="10">1.17.4.1</ecNumber>
    </recommendedName>
</protein>